<evidence type="ECO:0000256" key="2">
    <source>
        <dbReference type="ARBA" id="ARBA00022448"/>
    </source>
</evidence>
<dbReference type="InterPro" id="IPR003838">
    <property type="entry name" value="ABC3_permease_C"/>
</dbReference>
<keyword evidence="6 7" id="KW-0472">Membrane</keyword>
<evidence type="ECO:0000313" key="11">
    <source>
        <dbReference type="Proteomes" id="UP000655523"/>
    </source>
</evidence>
<keyword evidence="4 7" id="KW-0812">Transmembrane</keyword>
<evidence type="ECO:0000256" key="4">
    <source>
        <dbReference type="ARBA" id="ARBA00022692"/>
    </source>
</evidence>
<dbReference type="Proteomes" id="UP000655523">
    <property type="component" value="Unassembled WGS sequence"/>
</dbReference>
<organism evidence="10 11">
    <name type="scientific">Paraburkholderia elongata</name>
    <dbReference type="NCBI Taxonomy" id="2675747"/>
    <lineage>
        <taxon>Bacteria</taxon>
        <taxon>Pseudomonadati</taxon>
        <taxon>Pseudomonadota</taxon>
        <taxon>Betaproteobacteria</taxon>
        <taxon>Burkholderiales</taxon>
        <taxon>Burkholderiaceae</taxon>
        <taxon>Paraburkholderia</taxon>
    </lineage>
</organism>
<accession>A0A972SNL7</accession>
<keyword evidence="11" id="KW-1185">Reference proteome</keyword>
<feature type="domain" description="MacB-like periplasmic core" evidence="9">
    <location>
        <begin position="30"/>
        <end position="227"/>
    </location>
</feature>
<gene>
    <name evidence="10" type="ORF">GNZ13_44220</name>
</gene>
<evidence type="ECO:0000256" key="3">
    <source>
        <dbReference type="ARBA" id="ARBA00022475"/>
    </source>
</evidence>
<reference evidence="10 11" key="1">
    <citation type="submission" date="2019-11" db="EMBL/GenBank/DDBJ databases">
        <title>Metabolism of dissolved organic matter in forest soils.</title>
        <authorList>
            <person name="Cyle K.T."/>
            <person name="Wilhelm R.C."/>
            <person name="Martinez C.E."/>
        </authorList>
    </citation>
    <scope>NUCLEOTIDE SEQUENCE [LARGE SCALE GENOMIC DNA]</scope>
    <source>
        <strain evidence="10 11">5N</strain>
    </source>
</reference>
<dbReference type="Pfam" id="PF02687">
    <property type="entry name" value="FtsX"/>
    <property type="match status" value="1"/>
</dbReference>
<dbReference type="InterPro" id="IPR025857">
    <property type="entry name" value="MacB_PCD"/>
</dbReference>
<keyword evidence="2" id="KW-0813">Transport</keyword>
<dbReference type="AlphaFoldDB" id="A0A972SNL7"/>
<feature type="transmembrane region" description="Helical" evidence="7">
    <location>
        <begin position="300"/>
        <end position="327"/>
    </location>
</feature>
<dbReference type="EMBL" id="WOEZ01000265">
    <property type="protein sequence ID" value="NPT61362.1"/>
    <property type="molecule type" value="Genomic_DNA"/>
</dbReference>
<keyword evidence="3" id="KW-1003">Cell membrane</keyword>
<name>A0A972SNL7_9BURK</name>
<dbReference type="PANTHER" id="PTHR43738:SF1">
    <property type="entry name" value="HEMIN TRANSPORT SYSTEM PERMEASE PROTEIN HRTB-RELATED"/>
    <property type="match status" value="1"/>
</dbReference>
<protein>
    <submittedName>
        <fullName evidence="10">FtsX-like permease family protein</fullName>
    </submittedName>
</protein>
<evidence type="ECO:0000256" key="7">
    <source>
        <dbReference type="SAM" id="Phobius"/>
    </source>
</evidence>
<dbReference type="GO" id="GO:0005886">
    <property type="term" value="C:plasma membrane"/>
    <property type="evidence" value="ECO:0007669"/>
    <property type="project" value="UniProtKB-SubCell"/>
</dbReference>
<evidence type="ECO:0000259" key="8">
    <source>
        <dbReference type="Pfam" id="PF02687"/>
    </source>
</evidence>
<dbReference type="Pfam" id="PF12704">
    <property type="entry name" value="MacB_PCD"/>
    <property type="match status" value="1"/>
</dbReference>
<comment type="caution">
    <text evidence="10">The sequence shown here is derived from an EMBL/GenBank/DDBJ whole genome shotgun (WGS) entry which is preliminary data.</text>
</comment>
<evidence type="ECO:0000256" key="6">
    <source>
        <dbReference type="ARBA" id="ARBA00023136"/>
    </source>
</evidence>
<evidence type="ECO:0000313" key="10">
    <source>
        <dbReference type="EMBL" id="NPT61362.1"/>
    </source>
</evidence>
<evidence type="ECO:0000256" key="5">
    <source>
        <dbReference type="ARBA" id="ARBA00022989"/>
    </source>
</evidence>
<dbReference type="InterPro" id="IPR051125">
    <property type="entry name" value="ABC-4/HrtB_transporter"/>
</dbReference>
<evidence type="ECO:0000256" key="1">
    <source>
        <dbReference type="ARBA" id="ARBA00004651"/>
    </source>
</evidence>
<proteinExistence type="predicted"/>
<dbReference type="PANTHER" id="PTHR43738">
    <property type="entry name" value="ABC TRANSPORTER, MEMBRANE PROTEIN"/>
    <property type="match status" value="1"/>
</dbReference>
<comment type="subcellular location">
    <subcellularLocation>
        <location evidence="1">Cell membrane</location>
        <topology evidence="1">Multi-pass membrane protein</topology>
    </subcellularLocation>
</comment>
<feature type="transmembrane region" description="Helical" evidence="7">
    <location>
        <begin position="339"/>
        <end position="363"/>
    </location>
</feature>
<feature type="transmembrane region" description="Helical" evidence="7">
    <location>
        <begin position="257"/>
        <end position="279"/>
    </location>
</feature>
<keyword evidence="5 7" id="KW-1133">Transmembrane helix</keyword>
<evidence type="ECO:0000259" key="9">
    <source>
        <dbReference type="Pfam" id="PF12704"/>
    </source>
</evidence>
<sequence length="379" mass="41133">MRYVAVQMLFGDRAKLFGLIFSLAFSSFLLMNQTSIFAGIMSRTGSQILDVIDAPVWVMDPKTPYADEIAPMTDNQLFRVRGVDGVSWAVPLYKGSARAKAADGTFRQCVLMGVDDATLTGAVRKIVLGSMEALRQPDTIVLDKAGYDFFFPGQPLQLGRTLEMNDHRVVIGAISDAGAPFATFPVIYARYSLAVQLIGRESRYLSVVLAAPKPGISAEQLAERVSRATGLRAATQDGFFWQTMHYYLRNTGIPVNFGITIAIALIVGTVVAGQTFYIFTIENLRQFGALKAIGVSNRRLVGLIVMQALIVAAIGYGLGLGLGATFFEVTLHKTATRGIILMWQNAVGVGVVIFVVVILASLLSIRKVLLLEPAIVFRA</sequence>
<feature type="domain" description="ABC3 transporter permease C-terminal" evidence="8">
    <location>
        <begin position="259"/>
        <end position="369"/>
    </location>
</feature>